<protein>
    <submittedName>
        <fullName evidence="7">Leucyl aminopeptidase family protein</fullName>
    </submittedName>
</protein>
<accession>A0A6G6Y760</accession>
<dbReference type="PROSITE" id="PS00631">
    <property type="entry name" value="CYTOSOL_AP"/>
    <property type="match status" value="1"/>
</dbReference>
<dbReference type="GO" id="GO:0006508">
    <property type="term" value="P:proteolysis"/>
    <property type="evidence" value="ECO:0007669"/>
    <property type="project" value="UniProtKB-KW"/>
</dbReference>
<sequence length="464" mass="49692">MTDLSTLLQADRGQSARSIHIVDAKTFDDWLASQPPRARAAAAAQKLKPTGYANAILPGDGPEDWSVVTVVANVDKLSPWCLAKLAETLPEGTYRLEGREPGPATYGWLTAQYRFEKYRTDDKAQGPRVLLTNEPASIDETLLLANVTFKIRDLINAGASDMGPADLEAHAEGIAKAYGGTLTVTRGDELVRGYPMIHAVGKAAGKGREPRLIEIEWGNPDHPRVAIIGKGVVFDSGGLDIKPASGMRLMKKDMGGSAHALGLAELVMASKLPVRLHMLVPAVENAVSGEAFRPGDVLNTRKGVTVENSNTDAEGRLILGDAITKAGEGNPELMLDFATLTGAARVALGADLTGLFANDDTLANDLLGAAESESDPAWRLPLWDPYDEMLKSDVADMVNAAEGTPFGGAITAALFLRRFVPEGVQWAHHDIFCWRQSAKPGRPKGADAVSLRATWKALKDRYGK</sequence>
<evidence type="ECO:0000256" key="2">
    <source>
        <dbReference type="ARBA" id="ARBA00022438"/>
    </source>
</evidence>
<comment type="similarity">
    <text evidence="1">Belongs to the peptidase M17 family.</text>
</comment>
<dbReference type="CDD" id="cd00433">
    <property type="entry name" value="Peptidase_M17"/>
    <property type="match status" value="1"/>
</dbReference>
<keyword evidence="3" id="KW-0645">Protease</keyword>
<evidence type="ECO:0000256" key="4">
    <source>
        <dbReference type="ARBA" id="ARBA00022801"/>
    </source>
</evidence>
<gene>
    <name evidence="7" type="ORF">G5C33_11935</name>
</gene>
<name>A0A6G6Y760_9SPHN</name>
<reference evidence="7 8" key="1">
    <citation type="submission" date="2020-02" db="EMBL/GenBank/DDBJ databases">
        <authorList>
            <person name="Zheng R.K."/>
            <person name="Sun C.M."/>
        </authorList>
    </citation>
    <scope>NUCLEOTIDE SEQUENCE [LARGE SCALE GENOMIC DNA]</scope>
    <source>
        <strain evidence="8">zrk23</strain>
    </source>
</reference>
<keyword evidence="8" id="KW-1185">Reference proteome</keyword>
<dbReference type="AlphaFoldDB" id="A0A6G6Y760"/>
<dbReference type="Pfam" id="PF00883">
    <property type="entry name" value="Peptidase_M17"/>
    <property type="match status" value="1"/>
</dbReference>
<dbReference type="PANTHER" id="PTHR11963:SF20">
    <property type="entry name" value="PEPTIDASE B"/>
    <property type="match status" value="1"/>
</dbReference>
<evidence type="ECO:0000256" key="1">
    <source>
        <dbReference type="ARBA" id="ARBA00009528"/>
    </source>
</evidence>
<dbReference type="InterPro" id="IPR043472">
    <property type="entry name" value="Macro_dom-like"/>
</dbReference>
<dbReference type="Gene3D" id="3.40.630.10">
    <property type="entry name" value="Zn peptidases"/>
    <property type="match status" value="1"/>
</dbReference>
<dbReference type="Pfam" id="PF21337">
    <property type="entry name" value="Peptidase_M17_N_1"/>
    <property type="match status" value="1"/>
</dbReference>
<dbReference type="PANTHER" id="PTHR11963">
    <property type="entry name" value="LEUCINE AMINOPEPTIDASE-RELATED"/>
    <property type="match status" value="1"/>
</dbReference>
<dbReference type="GO" id="GO:0005737">
    <property type="term" value="C:cytoplasm"/>
    <property type="evidence" value="ECO:0007669"/>
    <property type="project" value="InterPro"/>
</dbReference>
<proteinExistence type="inferred from homology"/>
<dbReference type="KEGG" id="spzr:G5C33_11935"/>
<evidence type="ECO:0000256" key="5">
    <source>
        <dbReference type="ARBA" id="ARBA00023211"/>
    </source>
</evidence>
<keyword evidence="2 7" id="KW-0031">Aminopeptidase</keyword>
<evidence type="ECO:0000259" key="6">
    <source>
        <dbReference type="PROSITE" id="PS00631"/>
    </source>
</evidence>
<dbReference type="InterPro" id="IPR011356">
    <property type="entry name" value="Leucine_aapep/pepB"/>
</dbReference>
<keyword evidence="5" id="KW-0464">Manganese</keyword>
<dbReference type="EMBL" id="CP049109">
    <property type="protein sequence ID" value="QIG80416.1"/>
    <property type="molecule type" value="Genomic_DNA"/>
</dbReference>
<dbReference type="InterPro" id="IPR000819">
    <property type="entry name" value="Peptidase_M17_C"/>
</dbReference>
<dbReference type="GO" id="GO:0070006">
    <property type="term" value="F:metalloaminopeptidase activity"/>
    <property type="evidence" value="ECO:0007669"/>
    <property type="project" value="InterPro"/>
</dbReference>
<keyword evidence="4" id="KW-0378">Hydrolase</keyword>
<organism evidence="7 8">
    <name type="scientific">Stakelama tenebrarum</name>
    <dbReference type="NCBI Taxonomy" id="2711215"/>
    <lineage>
        <taxon>Bacteria</taxon>
        <taxon>Pseudomonadati</taxon>
        <taxon>Pseudomonadota</taxon>
        <taxon>Alphaproteobacteria</taxon>
        <taxon>Sphingomonadales</taxon>
        <taxon>Sphingomonadaceae</taxon>
        <taxon>Stakelama</taxon>
    </lineage>
</organism>
<dbReference type="SUPFAM" id="SSF53187">
    <property type="entry name" value="Zn-dependent exopeptidases"/>
    <property type="match status" value="1"/>
</dbReference>
<evidence type="ECO:0000256" key="3">
    <source>
        <dbReference type="ARBA" id="ARBA00022670"/>
    </source>
</evidence>
<evidence type="ECO:0000313" key="7">
    <source>
        <dbReference type="EMBL" id="QIG80416.1"/>
    </source>
</evidence>
<dbReference type="Gene3D" id="3.40.220.10">
    <property type="entry name" value="Leucine Aminopeptidase, subunit E, domain 1"/>
    <property type="match status" value="1"/>
</dbReference>
<dbReference type="RefSeq" id="WP_165327423.1">
    <property type="nucleotide sequence ID" value="NZ_CP049109.1"/>
</dbReference>
<dbReference type="Proteomes" id="UP000501568">
    <property type="component" value="Chromosome"/>
</dbReference>
<dbReference type="InterPro" id="IPR048816">
    <property type="entry name" value="Peptidase_M17_N_1"/>
</dbReference>
<feature type="domain" description="Cytosol aminopeptidase" evidence="6">
    <location>
        <begin position="310"/>
        <end position="317"/>
    </location>
</feature>
<evidence type="ECO:0000313" key="8">
    <source>
        <dbReference type="Proteomes" id="UP000501568"/>
    </source>
</evidence>
<dbReference type="GO" id="GO:0030145">
    <property type="term" value="F:manganese ion binding"/>
    <property type="evidence" value="ECO:0007669"/>
    <property type="project" value="InterPro"/>
</dbReference>
<dbReference type="PRINTS" id="PR00481">
    <property type="entry name" value="LAMNOPPTDASE"/>
</dbReference>